<gene>
    <name evidence="2" type="ORF">UCRPC4_g00991</name>
</gene>
<sequence>MEGPSRPTTPVAQIPIAPDNTVLAVSTAQAVPNEQEDSMTDPSQLTTPTEDTSTSEKSRKPRGHPHKHGSTTRDDRVRIDLLKRLGKSDRDIAAFLGLSRNQVQYARKHPLSPQHKRSGRKPTVEQADLEFVMNWLCSSEENWRTPWPQVPAACGLPHLGYDAIRSALKKQGFKKKRPPWYREVAGKEMAKRT</sequence>
<accession>A0A0G2EZJ8</accession>
<feature type="compositionally biased region" description="Basic residues" evidence="1">
    <location>
        <begin position="59"/>
        <end position="70"/>
    </location>
</feature>
<reference evidence="2 3" key="2">
    <citation type="submission" date="2015-05" db="EMBL/GenBank/DDBJ databases">
        <authorList>
            <person name="Morales-Cruz A."/>
            <person name="Amrine K.C."/>
            <person name="Cantu D."/>
        </authorList>
    </citation>
    <scope>NUCLEOTIDE SEQUENCE [LARGE SCALE GENOMIC DNA]</scope>
    <source>
        <strain evidence="2">UCRPC4</strain>
    </source>
</reference>
<evidence type="ECO:0000256" key="1">
    <source>
        <dbReference type="SAM" id="MobiDB-lite"/>
    </source>
</evidence>
<keyword evidence="3" id="KW-1185">Reference proteome</keyword>
<dbReference type="AlphaFoldDB" id="A0A0G2EZJ8"/>
<protein>
    <submittedName>
        <fullName evidence="2">Putative transposable element tc1</fullName>
    </submittedName>
</protein>
<feature type="region of interest" description="Disordered" evidence="1">
    <location>
        <begin position="1"/>
        <end position="77"/>
    </location>
</feature>
<dbReference type="OrthoDB" id="4890185at2759"/>
<proteinExistence type="predicted"/>
<reference evidence="2 3" key="1">
    <citation type="submission" date="2015-05" db="EMBL/GenBank/DDBJ databases">
        <title>Distinctive expansion of gene families associated with plant cell wall degradation and secondary metabolism in the genomes of grapevine trunk pathogens.</title>
        <authorList>
            <person name="Lawrence D.P."/>
            <person name="Travadon R."/>
            <person name="Rolshausen P.E."/>
            <person name="Baumgartner K."/>
        </authorList>
    </citation>
    <scope>NUCLEOTIDE SEQUENCE [LARGE SCALE GENOMIC DNA]</scope>
    <source>
        <strain evidence="2">UCRPC4</strain>
    </source>
</reference>
<comment type="caution">
    <text evidence="2">The sequence shown here is derived from an EMBL/GenBank/DDBJ whole genome shotgun (WGS) entry which is preliminary data.</text>
</comment>
<feature type="compositionally biased region" description="Polar residues" evidence="1">
    <location>
        <begin position="23"/>
        <end position="32"/>
    </location>
</feature>
<name>A0A0G2EZJ8_PHACM</name>
<organism evidence="2 3">
    <name type="scientific">Phaeomoniella chlamydospora</name>
    <name type="common">Phaeoacremonium chlamydosporum</name>
    <dbReference type="NCBI Taxonomy" id="158046"/>
    <lineage>
        <taxon>Eukaryota</taxon>
        <taxon>Fungi</taxon>
        <taxon>Dikarya</taxon>
        <taxon>Ascomycota</taxon>
        <taxon>Pezizomycotina</taxon>
        <taxon>Eurotiomycetes</taxon>
        <taxon>Chaetothyriomycetidae</taxon>
        <taxon>Phaeomoniellales</taxon>
        <taxon>Phaeomoniellaceae</taxon>
        <taxon>Phaeomoniella</taxon>
    </lineage>
</organism>
<evidence type="ECO:0000313" key="3">
    <source>
        <dbReference type="Proteomes" id="UP000053317"/>
    </source>
</evidence>
<feature type="compositionally biased region" description="Polar residues" evidence="1">
    <location>
        <begin position="40"/>
        <end position="52"/>
    </location>
</feature>
<feature type="compositionally biased region" description="Polar residues" evidence="1">
    <location>
        <begin position="1"/>
        <end position="11"/>
    </location>
</feature>
<dbReference type="Proteomes" id="UP000053317">
    <property type="component" value="Unassembled WGS sequence"/>
</dbReference>
<dbReference type="EMBL" id="LCWF01000023">
    <property type="protein sequence ID" value="KKY27549.1"/>
    <property type="molecule type" value="Genomic_DNA"/>
</dbReference>
<evidence type="ECO:0000313" key="2">
    <source>
        <dbReference type="EMBL" id="KKY27549.1"/>
    </source>
</evidence>